<keyword evidence="7 11" id="KW-0472">Membrane</keyword>
<keyword evidence="2" id="KW-0813">Transport</keyword>
<dbReference type="InterPro" id="IPR001708">
    <property type="entry name" value="YidC/ALB3/OXA1/COX18"/>
</dbReference>
<comment type="similarity">
    <text evidence="9">Belongs to the OXA1/ALB3/YidC family.</text>
</comment>
<dbReference type="Pfam" id="PF02096">
    <property type="entry name" value="60KD_IMP"/>
    <property type="match status" value="1"/>
</dbReference>
<keyword evidence="5" id="KW-0653">Protein transport</keyword>
<evidence type="ECO:0000256" key="1">
    <source>
        <dbReference type="ARBA" id="ARBA00004651"/>
    </source>
</evidence>
<dbReference type="GO" id="GO:0005886">
    <property type="term" value="C:plasma membrane"/>
    <property type="evidence" value="ECO:0007669"/>
    <property type="project" value="UniProtKB-SubCell"/>
</dbReference>
<keyword evidence="8" id="KW-0143">Chaperone</keyword>
<gene>
    <name evidence="13" type="ORF">C4886_06390</name>
</gene>
<evidence type="ECO:0000259" key="12">
    <source>
        <dbReference type="Pfam" id="PF02096"/>
    </source>
</evidence>
<dbReference type="InterPro" id="IPR028055">
    <property type="entry name" value="YidC/Oxa/ALB_C"/>
</dbReference>
<keyword evidence="4 9" id="KW-0812">Transmembrane</keyword>
<dbReference type="GO" id="GO:0051205">
    <property type="term" value="P:protein insertion into membrane"/>
    <property type="evidence" value="ECO:0007669"/>
    <property type="project" value="TreeGrafter"/>
</dbReference>
<name>A0A367G2A3_9FIRM</name>
<feature type="domain" description="Membrane insertase YidC/Oxa/ALB C-terminal" evidence="12">
    <location>
        <begin position="44"/>
        <end position="343"/>
    </location>
</feature>
<evidence type="ECO:0000256" key="4">
    <source>
        <dbReference type="ARBA" id="ARBA00022692"/>
    </source>
</evidence>
<protein>
    <submittedName>
        <fullName evidence="13">Stage III sporulation protein J</fullName>
    </submittedName>
</protein>
<evidence type="ECO:0000256" key="9">
    <source>
        <dbReference type="RuleBase" id="RU003945"/>
    </source>
</evidence>
<evidence type="ECO:0000256" key="3">
    <source>
        <dbReference type="ARBA" id="ARBA00022475"/>
    </source>
</evidence>
<dbReference type="EMBL" id="PSQG01000007">
    <property type="protein sequence ID" value="RCH44638.1"/>
    <property type="molecule type" value="Genomic_DNA"/>
</dbReference>
<dbReference type="RefSeq" id="WP_015526552.1">
    <property type="nucleotide sequence ID" value="NZ_PSQG01000007.1"/>
</dbReference>
<proteinExistence type="inferred from homology"/>
<evidence type="ECO:0000256" key="7">
    <source>
        <dbReference type="ARBA" id="ARBA00023136"/>
    </source>
</evidence>
<dbReference type="PANTHER" id="PTHR12428:SF65">
    <property type="entry name" value="CYTOCHROME C OXIDASE ASSEMBLY PROTEIN COX18, MITOCHONDRIAL"/>
    <property type="match status" value="1"/>
</dbReference>
<feature type="transmembrane region" description="Helical" evidence="11">
    <location>
        <begin position="254"/>
        <end position="272"/>
    </location>
</feature>
<sequence length="440" mass="48741">MNLELFLATKTGTPIIGQIASVMGWIMDGIYKMLDGLFGIQNIGLCIIIFSILIFAFMTPLQIKQQKFSKLSAIMQPEIQKIQKKYQGKKDQASMMKMNEETQAVYQKYGVSPTGSCVQLAIQMPILFALYQVIYRIPAYVGSVKNIFTGVVDNLLAVNGYTDILQQFITDHSMTRVRLVMDSAGNATSNSIVDFLYALSPSQWKELAQMNQFSGFSDAITKASGNISKMQGFCGLNIADQPLYYIMEFFKNHGSLLLAIVALLIPVLAWATQMLNLKLMPQAATQPADGNDQASAMANSMKTMNMVMPLMSAFFCFTFPVGLGIYWIASAVVRSAQQFAINRHLDKMNIDDLVNENMKKIEAKRAKEGLPPQKITNQAHQSAKNINKPVINKGNSGNNGASDRAQKVDTAYEKARSAKPGSITAKANLVRDFDERNKKK</sequence>
<dbReference type="Proteomes" id="UP000253208">
    <property type="component" value="Unassembled WGS sequence"/>
</dbReference>
<dbReference type="GO" id="GO:0032977">
    <property type="term" value="F:membrane insertase activity"/>
    <property type="evidence" value="ECO:0007669"/>
    <property type="project" value="InterPro"/>
</dbReference>
<reference evidence="13 14" key="1">
    <citation type="submission" date="2018-02" db="EMBL/GenBank/DDBJ databases">
        <title>Complete genome sequencing of Faecalibacterium prausnitzii strains isolated from the human gut.</title>
        <authorList>
            <person name="Fitzgerald B.C."/>
            <person name="Shkoporov A.N."/>
            <person name="Ross P.R."/>
            <person name="Hill C."/>
        </authorList>
    </citation>
    <scope>NUCLEOTIDE SEQUENCE [LARGE SCALE GENOMIC DNA]</scope>
    <source>
        <strain evidence="13 14">APC942/31-1</strain>
    </source>
</reference>
<organism evidence="13 14">
    <name type="scientific">Blautia obeum</name>
    <dbReference type="NCBI Taxonomy" id="40520"/>
    <lineage>
        <taxon>Bacteria</taxon>
        <taxon>Bacillati</taxon>
        <taxon>Bacillota</taxon>
        <taxon>Clostridia</taxon>
        <taxon>Lachnospirales</taxon>
        <taxon>Lachnospiraceae</taxon>
        <taxon>Blautia</taxon>
    </lineage>
</organism>
<accession>A0A367G2A3</accession>
<keyword evidence="3" id="KW-1003">Cell membrane</keyword>
<comment type="caution">
    <text evidence="13">The sequence shown here is derived from an EMBL/GenBank/DDBJ whole genome shotgun (WGS) entry which is preliminary data.</text>
</comment>
<feature type="transmembrane region" description="Helical" evidence="11">
    <location>
        <begin position="37"/>
        <end position="61"/>
    </location>
</feature>
<evidence type="ECO:0000313" key="13">
    <source>
        <dbReference type="EMBL" id="RCH44638.1"/>
    </source>
</evidence>
<evidence type="ECO:0000256" key="5">
    <source>
        <dbReference type="ARBA" id="ARBA00022927"/>
    </source>
</evidence>
<dbReference type="PANTHER" id="PTHR12428">
    <property type="entry name" value="OXA1"/>
    <property type="match status" value="1"/>
</dbReference>
<feature type="compositionally biased region" description="Basic and acidic residues" evidence="10">
    <location>
        <begin position="429"/>
        <end position="440"/>
    </location>
</feature>
<evidence type="ECO:0000256" key="10">
    <source>
        <dbReference type="SAM" id="MobiDB-lite"/>
    </source>
</evidence>
<comment type="subcellular location">
    <subcellularLocation>
        <location evidence="1">Cell membrane</location>
        <topology evidence="1">Multi-pass membrane protein</topology>
    </subcellularLocation>
    <subcellularLocation>
        <location evidence="9">Membrane</location>
        <topology evidence="9">Multi-pass membrane protein</topology>
    </subcellularLocation>
</comment>
<dbReference type="InterPro" id="IPR047196">
    <property type="entry name" value="YidC_ALB_C"/>
</dbReference>
<evidence type="ECO:0000256" key="8">
    <source>
        <dbReference type="ARBA" id="ARBA00023186"/>
    </source>
</evidence>
<feature type="transmembrane region" description="Helical" evidence="11">
    <location>
        <begin position="307"/>
        <end position="329"/>
    </location>
</feature>
<keyword evidence="6 11" id="KW-1133">Transmembrane helix</keyword>
<dbReference type="AlphaFoldDB" id="A0A367G2A3"/>
<dbReference type="CDD" id="cd20070">
    <property type="entry name" value="5TM_YidC_Alb3"/>
    <property type="match status" value="1"/>
</dbReference>
<evidence type="ECO:0000256" key="6">
    <source>
        <dbReference type="ARBA" id="ARBA00022989"/>
    </source>
</evidence>
<feature type="region of interest" description="Disordered" evidence="10">
    <location>
        <begin position="388"/>
        <end position="440"/>
    </location>
</feature>
<dbReference type="NCBIfam" id="TIGR03592">
    <property type="entry name" value="yidC_oxa1_cterm"/>
    <property type="match status" value="1"/>
</dbReference>
<evidence type="ECO:0000256" key="2">
    <source>
        <dbReference type="ARBA" id="ARBA00022448"/>
    </source>
</evidence>
<evidence type="ECO:0000313" key="14">
    <source>
        <dbReference type="Proteomes" id="UP000253208"/>
    </source>
</evidence>
<dbReference type="GO" id="GO:0015031">
    <property type="term" value="P:protein transport"/>
    <property type="evidence" value="ECO:0007669"/>
    <property type="project" value="UniProtKB-KW"/>
</dbReference>
<feature type="compositionally biased region" description="Basic and acidic residues" evidence="10">
    <location>
        <begin position="404"/>
        <end position="416"/>
    </location>
</feature>
<evidence type="ECO:0000256" key="11">
    <source>
        <dbReference type="SAM" id="Phobius"/>
    </source>
</evidence>